<dbReference type="Pfam" id="PF10153">
    <property type="entry name" value="Efg1"/>
    <property type="match status" value="1"/>
</dbReference>
<gene>
    <name evidence="2" type="ORF">PHLCEN_2v13311</name>
</gene>
<feature type="region of interest" description="Disordered" evidence="1">
    <location>
        <begin position="1"/>
        <end position="21"/>
    </location>
</feature>
<evidence type="ECO:0000256" key="1">
    <source>
        <dbReference type="SAM" id="MobiDB-lite"/>
    </source>
</evidence>
<accession>A0A2R6NEL2</accession>
<evidence type="ECO:0000313" key="3">
    <source>
        <dbReference type="Proteomes" id="UP000186601"/>
    </source>
</evidence>
<dbReference type="AlphaFoldDB" id="A0A2R6NEL2"/>
<name>A0A2R6NEL2_9APHY</name>
<dbReference type="GO" id="GO:0006364">
    <property type="term" value="P:rRNA processing"/>
    <property type="evidence" value="ECO:0007669"/>
    <property type="project" value="InterPro"/>
</dbReference>
<dbReference type="OrthoDB" id="47732at2759"/>
<proteinExistence type="predicted"/>
<dbReference type="EMBL" id="MLYV02001312">
    <property type="protein sequence ID" value="PSR70813.1"/>
    <property type="molecule type" value="Genomic_DNA"/>
</dbReference>
<evidence type="ECO:0000313" key="2">
    <source>
        <dbReference type="EMBL" id="PSR70813.1"/>
    </source>
</evidence>
<keyword evidence="3" id="KW-1185">Reference proteome</keyword>
<dbReference type="InterPro" id="IPR019310">
    <property type="entry name" value="Efg1"/>
</dbReference>
<reference evidence="2 3" key="1">
    <citation type="submission" date="2018-02" db="EMBL/GenBank/DDBJ databases">
        <title>Genome sequence of the basidiomycete white-rot fungus Phlebia centrifuga.</title>
        <authorList>
            <person name="Granchi Z."/>
            <person name="Peng M."/>
            <person name="de Vries R.P."/>
            <person name="Hilden K."/>
            <person name="Makela M.R."/>
            <person name="Grigoriev I."/>
            <person name="Riley R."/>
        </authorList>
    </citation>
    <scope>NUCLEOTIDE SEQUENCE [LARGE SCALE GENOMIC DNA]</scope>
    <source>
        <strain evidence="2 3">FBCC195</strain>
    </source>
</reference>
<dbReference type="Proteomes" id="UP000186601">
    <property type="component" value="Unassembled WGS sequence"/>
</dbReference>
<comment type="caution">
    <text evidence="2">The sequence shown here is derived from an EMBL/GenBank/DDBJ whole genome shotgun (WGS) entry which is preliminary data.</text>
</comment>
<protein>
    <submittedName>
        <fullName evidence="2">Uncharacterized protein</fullName>
    </submittedName>
</protein>
<sequence>MAEAYEKPSQKKSSSTEKKERKKLALLELRVDLNHIMHHPKQKRYISLFPPEVRFKSRQPRKRTLCGRKSGKLPEAIWRVRN</sequence>
<organism evidence="2 3">
    <name type="scientific">Hermanssonia centrifuga</name>
    <dbReference type="NCBI Taxonomy" id="98765"/>
    <lineage>
        <taxon>Eukaryota</taxon>
        <taxon>Fungi</taxon>
        <taxon>Dikarya</taxon>
        <taxon>Basidiomycota</taxon>
        <taxon>Agaricomycotina</taxon>
        <taxon>Agaricomycetes</taxon>
        <taxon>Polyporales</taxon>
        <taxon>Meruliaceae</taxon>
        <taxon>Hermanssonia</taxon>
    </lineage>
</organism>